<dbReference type="OrthoDB" id="153872at2759"/>
<evidence type="ECO:0000313" key="3">
    <source>
        <dbReference type="Proteomes" id="UP000327013"/>
    </source>
</evidence>
<proteinExistence type="predicted"/>
<keyword evidence="3" id="KW-1185">Reference proteome</keyword>
<organism evidence="2 3">
    <name type="scientific">Carpinus fangiana</name>
    <dbReference type="NCBI Taxonomy" id="176857"/>
    <lineage>
        <taxon>Eukaryota</taxon>
        <taxon>Viridiplantae</taxon>
        <taxon>Streptophyta</taxon>
        <taxon>Embryophyta</taxon>
        <taxon>Tracheophyta</taxon>
        <taxon>Spermatophyta</taxon>
        <taxon>Magnoliopsida</taxon>
        <taxon>eudicotyledons</taxon>
        <taxon>Gunneridae</taxon>
        <taxon>Pentapetalae</taxon>
        <taxon>rosids</taxon>
        <taxon>fabids</taxon>
        <taxon>Fagales</taxon>
        <taxon>Betulaceae</taxon>
        <taxon>Carpinus</taxon>
    </lineage>
</organism>
<dbReference type="AlphaFoldDB" id="A0A5N6L497"/>
<feature type="compositionally biased region" description="Low complexity" evidence="1">
    <location>
        <begin position="86"/>
        <end position="95"/>
    </location>
</feature>
<sequence>MLTIGTTTPRYSHPHRSTDPHWATIKAATKISFDGKLHLGGDLHSLLPDSPAQLLYRVPIFDPFLAELCASTATSKDEATAAENTSASGSESKSSLANNYGHDGENLHGCLPSDMDLAEFVADVKSLLGGDLRMSVLAWKGWD</sequence>
<reference evidence="2 3" key="1">
    <citation type="submission" date="2019-06" db="EMBL/GenBank/DDBJ databases">
        <title>A chromosomal-level reference genome of Carpinus fangiana (Coryloideae, Betulaceae).</title>
        <authorList>
            <person name="Yang X."/>
            <person name="Wang Z."/>
            <person name="Zhang L."/>
            <person name="Hao G."/>
            <person name="Liu J."/>
            <person name="Yang Y."/>
        </authorList>
    </citation>
    <scope>NUCLEOTIDE SEQUENCE [LARGE SCALE GENOMIC DNA]</scope>
    <source>
        <strain evidence="2">Cfa_2016G</strain>
        <tissue evidence="2">Leaf</tissue>
    </source>
</reference>
<gene>
    <name evidence="2" type="ORF">FH972_026420</name>
</gene>
<evidence type="ECO:0000256" key="1">
    <source>
        <dbReference type="SAM" id="MobiDB-lite"/>
    </source>
</evidence>
<protein>
    <submittedName>
        <fullName evidence="2">Uncharacterized protein</fullName>
    </submittedName>
</protein>
<dbReference type="EMBL" id="VIBQ01000094">
    <property type="protein sequence ID" value="KAB8726147.1"/>
    <property type="molecule type" value="Genomic_DNA"/>
</dbReference>
<dbReference type="Proteomes" id="UP000327013">
    <property type="component" value="Unassembled WGS sequence"/>
</dbReference>
<accession>A0A5N6L497</accession>
<name>A0A5N6L497_9ROSI</name>
<evidence type="ECO:0000313" key="2">
    <source>
        <dbReference type="EMBL" id="KAB8726147.1"/>
    </source>
</evidence>
<feature type="region of interest" description="Disordered" evidence="1">
    <location>
        <begin position="76"/>
        <end position="99"/>
    </location>
</feature>
<comment type="caution">
    <text evidence="2">The sequence shown here is derived from an EMBL/GenBank/DDBJ whole genome shotgun (WGS) entry which is preliminary data.</text>
</comment>